<dbReference type="Proteomes" id="UP001597389">
    <property type="component" value="Unassembled WGS sequence"/>
</dbReference>
<evidence type="ECO:0000313" key="1">
    <source>
        <dbReference type="EMBL" id="MFD2159795.1"/>
    </source>
</evidence>
<dbReference type="EMBL" id="JBHUJB010000051">
    <property type="protein sequence ID" value="MFD2159795.1"/>
    <property type="molecule type" value="Genomic_DNA"/>
</dbReference>
<dbReference type="RefSeq" id="WP_377089622.1">
    <property type="nucleotide sequence ID" value="NZ_JBHSJL010000014.1"/>
</dbReference>
<sequence>MMTTNEDLGARELSPALKLRVSEVRAAKNDWSGRRACCDSLYQDAHYSEAADLLWEAPSTPVQAEEMAWVLRVLSKGRPSDAVRVVQELTRRIGRDVDALIRYALAFHREGLPLLAARFYGQAMGVDVKNFDIGFEEESLWCDDYGELVDRWQELDYQPGPPELAPLKQFLGKATSFLEYTQRITAHVVPQSVDEKEPASEPIKTEMLEGGVDDEVFKRPKLLMPKIKPKEE</sequence>
<name>A0ABW4ZCS5_9BACT</name>
<gene>
    <name evidence="1" type="ORF">ACFSW8_12870</name>
</gene>
<proteinExistence type="predicted"/>
<accession>A0ABW4ZCS5</accession>
<organism evidence="1 2">
    <name type="scientific">Rubritalea tangerina</name>
    <dbReference type="NCBI Taxonomy" id="430798"/>
    <lineage>
        <taxon>Bacteria</taxon>
        <taxon>Pseudomonadati</taxon>
        <taxon>Verrucomicrobiota</taxon>
        <taxon>Verrucomicrobiia</taxon>
        <taxon>Verrucomicrobiales</taxon>
        <taxon>Rubritaleaceae</taxon>
        <taxon>Rubritalea</taxon>
    </lineage>
</organism>
<protein>
    <submittedName>
        <fullName evidence="1">Uncharacterized protein</fullName>
    </submittedName>
</protein>
<comment type="caution">
    <text evidence="1">The sequence shown here is derived from an EMBL/GenBank/DDBJ whole genome shotgun (WGS) entry which is preliminary data.</text>
</comment>
<evidence type="ECO:0000313" key="2">
    <source>
        <dbReference type="Proteomes" id="UP001597389"/>
    </source>
</evidence>
<keyword evidence="2" id="KW-1185">Reference proteome</keyword>
<reference evidence="2" key="1">
    <citation type="journal article" date="2019" name="Int. J. Syst. Evol. Microbiol.">
        <title>The Global Catalogue of Microorganisms (GCM) 10K type strain sequencing project: providing services to taxonomists for standard genome sequencing and annotation.</title>
        <authorList>
            <consortium name="The Broad Institute Genomics Platform"/>
            <consortium name="The Broad Institute Genome Sequencing Center for Infectious Disease"/>
            <person name="Wu L."/>
            <person name="Ma J."/>
        </authorList>
    </citation>
    <scope>NUCLEOTIDE SEQUENCE [LARGE SCALE GENOMIC DNA]</scope>
    <source>
        <strain evidence="2">CCUG 57942</strain>
    </source>
</reference>